<keyword evidence="3" id="KW-1185">Reference proteome</keyword>
<keyword evidence="1" id="KW-1133">Transmembrane helix</keyword>
<keyword evidence="1" id="KW-0812">Transmembrane</keyword>
<feature type="transmembrane region" description="Helical" evidence="1">
    <location>
        <begin position="46"/>
        <end position="71"/>
    </location>
</feature>
<dbReference type="RefSeq" id="WP_015321064.1">
    <property type="nucleotide sequence ID" value="NC_019974.1"/>
</dbReference>
<feature type="transmembrane region" description="Helical" evidence="1">
    <location>
        <begin position="18"/>
        <end position="40"/>
    </location>
</feature>
<gene>
    <name evidence="2" type="ORF">Natoc_1824</name>
</gene>
<dbReference type="EMBL" id="CP003929">
    <property type="protein sequence ID" value="AGB37619.1"/>
    <property type="molecule type" value="Genomic_DNA"/>
</dbReference>
<sequence length="165" mass="16733">MSDHRSELSVARRRLEPVLAVVVLAWTAVWIVEPAVVGTAEAVSSLVVLVAVLAPGLLALSVLAGALARGARLVATRLGSDDRTRAGDGSPVGVLASVALGAVAVLTLWWAVGGLYVAFLADAGGVVLAPLAALVAGSVLGVLVLARTLLDRLGSPIRPRKPIVD</sequence>
<organism evidence="2 3">
    <name type="scientific">Natronococcus occultus SP4</name>
    <dbReference type="NCBI Taxonomy" id="694430"/>
    <lineage>
        <taxon>Archaea</taxon>
        <taxon>Methanobacteriati</taxon>
        <taxon>Methanobacteriota</taxon>
        <taxon>Stenosarchaea group</taxon>
        <taxon>Halobacteria</taxon>
        <taxon>Halobacteriales</taxon>
        <taxon>Natrialbaceae</taxon>
        <taxon>Natronococcus</taxon>
    </lineage>
</organism>
<dbReference type="KEGG" id="nou:Natoc_1824"/>
<feature type="transmembrane region" description="Helical" evidence="1">
    <location>
        <begin position="92"/>
        <end position="121"/>
    </location>
</feature>
<dbReference type="eggNOG" id="arCOG11875">
    <property type="taxonomic scope" value="Archaea"/>
</dbReference>
<evidence type="ECO:0000256" key="1">
    <source>
        <dbReference type="SAM" id="Phobius"/>
    </source>
</evidence>
<dbReference type="Proteomes" id="UP000010878">
    <property type="component" value="Chromosome"/>
</dbReference>
<accession>L0JZT4</accession>
<name>L0JZT4_9EURY</name>
<keyword evidence="1" id="KW-0472">Membrane</keyword>
<evidence type="ECO:0000313" key="3">
    <source>
        <dbReference type="Proteomes" id="UP000010878"/>
    </source>
</evidence>
<feature type="transmembrane region" description="Helical" evidence="1">
    <location>
        <begin position="127"/>
        <end position="150"/>
    </location>
</feature>
<protein>
    <submittedName>
        <fullName evidence="2">Uncharacterized protein</fullName>
    </submittedName>
</protein>
<evidence type="ECO:0000313" key="2">
    <source>
        <dbReference type="EMBL" id="AGB37619.1"/>
    </source>
</evidence>
<reference evidence="2 3" key="1">
    <citation type="submission" date="2012-11" db="EMBL/GenBank/DDBJ databases">
        <title>FINISHED of Natronococcus occultus SP4, DSM 3396.</title>
        <authorList>
            <consortium name="DOE Joint Genome Institute"/>
            <person name="Eisen J."/>
            <person name="Huntemann M."/>
            <person name="Wei C.-L."/>
            <person name="Han J."/>
            <person name="Detter J.C."/>
            <person name="Han C."/>
            <person name="Tapia R."/>
            <person name="Chen A."/>
            <person name="Kyrpides N."/>
            <person name="Mavromatis K."/>
            <person name="Markowitz V."/>
            <person name="Szeto E."/>
            <person name="Ivanova N."/>
            <person name="Mikhailova N."/>
            <person name="Ovchinnikova G."/>
            <person name="Pagani I."/>
            <person name="Pati A."/>
            <person name="Goodwin L."/>
            <person name="Nordberg H.P."/>
            <person name="Cantor M.N."/>
            <person name="Hua S.X."/>
            <person name="Woyke T."/>
            <person name="Eisen J."/>
            <person name="Klenk H.-P."/>
            <person name="Klenk H.-P."/>
        </authorList>
    </citation>
    <scope>NUCLEOTIDE SEQUENCE [LARGE SCALE GENOMIC DNA]</scope>
    <source>
        <strain evidence="2 3">SP4</strain>
    </source>
</reference>
<dbReference type="AlphaFoldDB" id="L0JZT4"/>
<dbReference type="STRING" id="694430.Natoc_1824"/>
<proteinExistence type="predicted"/>
<dbReference type="GeneID" id="14404908"/>
<dbReference type="HOGENOM" id="CLU_1599068_0_0_2"/>